<dbReference type="OrthoDB" id="3064439at2759"/>
<dbReference type="CDD" id="cd00024">
    <property type="entry name" value="CD_CSD"/>
    <property type="match status" value="1"/>
</dbReference>
<reference evidence="4" key="1">
    <citation type="journal article" date="2014" name="Proc. Natl. Acad. Sci. U.S.A.">
        <title>Extensive sampling of basidiomycete genomes demonstrates inadequacy of the white-rot/brown-rot paradigm for wood decay fungi.</title>
        <authorList>
            <person name="Riley R."/>
            <person name="Salamov A.A."/>
            <person name="Brown D.W."/>
            <person name="Nagy L.G."/>
            <person name="Floudas D."/>
            <person name="Held B.W."/>
            <person name="Levasseur A."/>
            <person name="Lombard V."/>
            <person name="Morin E."/>
            <person name="Otillar R."/>
            <person name="Lindquist E.A."/>
            <person name="Sun H."/>
            <person name="LaButti K.M."/>
            <person name="Schmutz J."/>
            <person name="Jabbour D."/>
            <person name="Luo H."/>
            <person name="Baker S.E."/>
            <person name="Pisabarro A.G."/>
            <person name="Walton J.D."/>
            <person name="Blanchette R.A."/>
            <person name="Henrissat B."/>
            <person name="Martin F."/>
            <person name="Cullen D."/>
            <person name="Hibbett D.S."/>
            <person name="Grigoriev I.V."/>
        </authorList>
    </citation>
    <scope>NUCLEOTIDE SEQUENCE [LARGE SCALE GENOMIC DNA]</scope>
    <source>
        <strain evidence="4">PC15</strain>
    </source>
</reference>
<dbReference type="SMART" id="SM00298">
    <property type="entry name" value="CHROMO"/>
    <property type="match status" value="1"/>
</dbReference>
<protein>
    <recommendedName>
        <fullName evidence="2">Chromo domain-containing protein</fullName>
    </recommendedName>
</protein>
<dbReference type="Gene3D" id="2.40.50.40">
    <property type="match status" value="1"/>
</dbReference>
<sequence>MAEGVTSSSALPFSDAVPIAPSGVYGRLDPQQRLLEPDLDDARWKWSLDNVLRNPPAESILAPPRQSKKPPADRSYPLAQTYYLKQDTRFLRGYRYGTPFKPNEKEILRDRLLRIDAPEETTPRWAQGQLSWDPLPGMVRMIPGVPFTYEMPDSQMVLTIGCLHTPESLKEYGQDGQTILSHIEDLRKITFGCKADSATEQEELKPIYTIPALKRNDRSGASKPGSNNYDGSYSLASTVGEGDGKGCFMPAMQNDTSPARHTIGSALQHLHAIWRLLFPKSVSKMEYDLVEFDGIDNNTFAFGGSAPGPTSLQMNVTSHGRTFREAIGRQASWHTDFHDAPTHWTMAVILLRIPYGSDPGPFLLGRAGLYIREGNILILILFFKGNDPHTGFPPTSCFDRVADFYDSADSTNRVVYVCYPSQAGVDRFANMAMTPATRFGNSNATLAHKVLQRTFATHGEHILGGIDCFANRMGIEAFKTFWNSLRWCNLTLKVEPDELLRNIFYIDGSGKEASLLPMSQGFHPIQNAAYLDEMRCYYRWYTKECNRVLILIRRSELNQRDIVTSQDQHRLEDQFLPSEPQPTALLRSPSTPLINPPSTTCPVLDGIIRTYYKGKKPYYEVKFVGDENPQEIVASSPWLKHPTNERILRAWLRQATLSNSSLSRLTEQWSADVTSSTASDNEDGQDEAGNGTELMGNTMDNNAHARPISESLQNKAQKKGKALAKPTSTTPSKRKVGEDDRLVRRSKRRTIGANVQSTETRETDTEEYDVEAIVGFRHQFNGGPEWLCKWVGYDDDAAEWRPWSSLSNCKKMVLAYNKKHRICFTPGKSPVAISVDTVLLLRRVFSSTDLELQLKLLKAQHGNSEERISYYKDAPKRDLRTIAQTIVNRATQNNWFLTAYASFDSDSAPSIDIALSQLQLVGSSLPAAAENMKMLKILERAQRADLCQSLIVIYHWYSSAGPGIAENLVWLYIRDGLDALMNQYPRVAALVDLVVRYVQQKFQRPVVTVKRKYNRQHEPRPLPETQELALRTTDPTTIDPVIRASKYEEYGLVFDRKAKPKTRLPGSIRLPSKSPQLVLGTDESLASACAAILVDLWGSFYIQPHVKAMDPVLSGRILPDEAQADYMARAICRGAILNCVVDAFQSTSILFSTTIDGLLTMPWMHFGPSGDNGRAPRFSNSCLKMATETLTPIFNVLERESARSPASSALADEISHIIYHHALSLSGGVPVAASAIHSVDALTSSGQDSPTYQPQKPLSWGDVTDESILGNRGPEGIMQPIALILREASNERRGLGSGNEILHLILTGHGATQKHNQAAIDDRDLTDPVRRFSVSALLCSQHLQARLLASRHGLSNLLAWFGTGQGNVTKNFLGTMTTFFSTSAESLIQKFEPTLTNNTTIRARHGYQVGKKLAQLPGMTAVYNSRIWGQPNNHLSLFSHQTDDSISDHTAIQLKFGEIFTDSMQKKWISFLGDVFDCEDPCKFIGRRPSWYDTVKFISSLGISGFGNGLTTIQCANCLAFAYLVDPPDTISMASWIYSHKDLGAFRGLLKLGFDVQGITSVVAAFKIVQDHLLEHLLDDDKEALGLSDGFSAIATEHILCKVAQWEKKLDSAHLSWDSFPCGDLTTRQSDAEDPVSLPIPITPSKELIDEVIASAKAIAGY</sequence>
<dbReference type="PROSITE" id="PS50013">
    <property type="entry name" value="CHROMO_2"/>
    <property type="match status" value="1"/>
</dbReference>
<dbReference type="InterPro" id="IPR016197">
    <property type="entry name" value="Chromo-like_dom_sf"/>
</dbReference>
<dbReference type="SUPFAM" id="SSF54160">
    <property type="entry name" value="Chromo domain-like"/>
    <property type="match status" value="1"/>
</dbReference>
<dbReference type="VEuPathDB" id="FungiDB:PLEOSDRAFT_1107995"/>
<accession>A0A067NB60</accession>
<dbReference type="InterPro" id="IPR000953">
    <property type="entry name" value="Chromo/chromo_shadow_dom"/>
</dbReference>
<dbReference type="InterPro" id="IPR023780">
    <property type="entry name" value="Chromo_domain"/>
</dbReference>
<dbReference type="Pfam" id="PF00385">
    <property type="entry name" value="Chromo"/>
    <property type="match status" value="1"/>
</dbReference>
<dbReference type="STRING" id="1137138.A0A067NB60"/>
<dbReference type="InParanoid" id="A0A067NB60"/>
<evidence type="ECO:0000313" key="4">
    <source>
        <dbReference type="Proteomes" id="UP000027073"/>
    </source>
</evidence>
<evidence type="ECO:0000259" key="2">
    <source>
        <dbReference type="PROSITE" id="PS50013"/>
    </source>
</evidence>
<evidence type="ECO:0000256" key="1">
    <source>
        <dbReference type="SAM" id="MobiDB-lite"/>
    </source>
</evidence>
<evidence type="ECO:0000313" key="3">
    <source>
        <dbReference type="EMBL" id="KDQ25089.1"/>
    </source>
</evidence>
<proteinExistence type="predicted"/>
<dbReference type="Proteomes" id="UP000027073">
    <property type="component" value="Unassembled WGS sequence"/>
</dbReference>
<name>A0A067NB60_PLEO1</name>
<gene>
    <name evidence="3" type="ORF">PLEOSDRAFT_1107995</name>
</gene>
<organism evidence="3 4">
    <name type="scientific">Pleurotus ostreatus (strain PC15)</name>
    <name type="common">Oyster mushroom</name>
    <dbReference type="NCBI Taxonomy" id="1137138"/>
    <lineage>
        <taxon>Eukaryota</taxon>
        <taxon>Fungi</taxon>
        <taxon>Dikarya</taxon>
        <taxon>Basidiomycota</taxon>
        <taxon>Agaricomycotina</taxon>
        <taxon>Agaricomycetes</taxon>
        <taxon>Agaricomycetidae</taxon>
        <taxon>Agaricales</taxon>
        <taxon>Pleurotineae</taxon>
        <taxon>Pleurotaceae</taxon>
        <taxon>Pleurotus</taxon>
    </lineage>
</organism>
<dbReference type="HOGENOM" id="CLU_248031_0_0_1"/>
<dbReference type="GO" id="GO:0006338">
    <property type="term" value="P:chromatin remodeling"/>
    <property type="evidence" value="ECO:0007669"/>
    <property type="project" value="UniProtKB-ARBA"/>
</dbReference>
<feature type="region of interest" description="Disordered" evidence="1">
    <location>
        <begin position="673"/>
        <end position="741"/>
    </location>
</feature>
<feature type="domain" description="Chromo" evidence="2">
    <location>
        <begin position="768"/>
        <end position="828"/>
    </location>
</feature>
<dbReference type="EMBL" id="KL198011">
    <property type="protein sequence ID" value="KDQ25089.1"/>
    <property type="molecule type" value="Genomic_DNA"/>
</dbReference>